<accession>A0A7X6IA08</accession>
<name>A0A7X6IA08_9BACT</name>
<dbReference type="EMBL" id="VTOW01000001">
    <property type="protein sequence ID" value="NKE69910.1"/>
    <property type="molecule type" value="Genomic_DNA"/>
</dbReference>
<reference evidence="2 3" key="1">
    <citation type="journal article" date="2020" name="Nature">
        <title>Bacterial chemolithoautotrophy via manganese oxidation.</title>
        <authorList>
            <person name="Yu H."/>
            <person name="Leadbetter J.R."/>
        </authorList>
    </citation>
    <scope>NUCLEOTIDE SEQUENCE [LARGE SCALE GENOMIC DNA]</scope>
    <source>
        <strain evidence="2 3">Mn-1</strain>
    </source>
</reference>
<dbReference type="Proteomes" id="UP000534783">
    <property type="component" value="Unassembled WGS sequence"/>
</dbReference>
<evidence type="ECO:0000313" key="2">
    <source>
        <dbReference type="EMBL" id="NKE69910.1"/>
    </source>
</evidence>
<keyword evidence="1" id="KW-0812">Transmembrane</keyword>
<protein>
    <submittedName>
        <fullName evidence="2">Uncharacterized protein</fullName>
    </submittedName>
</protein>
<keyword evidence="1" id="KW-0472">Membrane</keyword>
<feature type="transmembrane region" description="Helical" evidence="1">
    <location>
        <begin position="6"/>
        <end position="27"/>
    </location>
</feature>
<evidence type="ECO:0000313" key="3">
    <source>
        <dbReference type="Proteomes" id="UP000534783"/>
    </source>
</evidence>
<organism evidence="2 3">
    <name type="scientific">Candidatus Manganitrophus noduliformans</name>
    <dbReference type="NCBI Taxonomy" id="2606439"/>
    <lineage>
        <taxon>Bacteria</taxon>
        <taxon>Pseudomonadati</taxon>
        <taxon>Nitrospirota</taxon>
        <taxon>Nitrospiria</taxon>
        <taxon>Candidatus Troglogloeales</taxon>
        <taxon>Candidatus Manganitrophaceae</taxon>
        <taxon>Candidatus Manganitrophus</taxon>
    </lineage>
</organism>
<dbReference type="RefSeq" id="WP_168058193.1">
    <property type="nucleotide sequence ID" value="NZ_VTOW01000001.1"/>
</dbReference>
<keyword evidence="3" id="KW-1185">Reference proteome</keyword>
<gene>
    <name evidence="2" type="ORF">MNODULE_04000</name>
</gene>
<keyword evidence="1" id="KW-1133">Transmembrane helix</keyword>
<evidence type="ECO:0000256" key="1">
    <source>
        <dbReference type="SAM" id="Phobius"/>
    </source>
</evidence>
<sequence>MEVSLNIGTILSGVLVVLLAYGIKLLLGLDKQMSQFGQWTESHDKQDDERHLDLTKRIGRIEQSRMQGGDGLQ</sequence>
<comment type="caution">
    <text evidence="2">The sequence shown here is derived from an EMBL/GenBank/DDBJ whole genome shotgun (WGS) entry which is preliminary data.</text>
</comment>
<proteinExistence type="predicted"/>
<dbReference type="AlphaFoldDB" id="A0A7X6IA08"/>